<evidence type="ECO:0000313" key="1">
    <source>
        <dbReference type="EMBL" id="CAG9530876.1"/>
    </source>
</evidence>
<organism evidence="1 2">
    <name type="scientific">Cercopithifilaria johnstoni</name>
    <dbReference type="NCBI Taxonomy" id="2874296"/>
    <lineage>
        <taxon>Eukaryota</taxon>
        <taxon>Metazoa</taxon>
        <taxon>Ecdysozoa</taxon>
        <taxon>Nematoda</taxon>
        <taxon>Chromadorea</taxon>
        <taxon>Rhabditida</taxon>
        <taxon>Spirurina</taxon>
        <taxon>Spiruromorpha</taxon>
        <taxon>Filarioidea</taxon>
        <taxon>Onchocercidae</taxon>
        <taxon>Cercopithifilaria</taxon>
    </lineage>
</organism>
<sequence length="176" mass="19550">MSNWPSPAPKNTTVLDEWNFSPRLRPVSTVKQEFLNQLSTPSSSMICTTNNVESGSKLLTPFLLSHFAVPVFSRPSIELPKNALAKCSNTDTCNLAPHLNLYLQNGLNRTQTNSQSLCLPSTSSNDENFSKNKKARNCKIDAFSIESLLGKTNPSRTIMNIKLSERSFPKVSQVFL</sequence>
<accession>A0A8J2LVV9</accession>
<dbReference type="EMBL" id="CAKAEH010000400">
    <property type="protein sequence ID" value="CAG9530876.1"/>
    <property type="molecule type" value="Genomic_DNA"/>
</dbReference>
<comment type="caution">
    <text evidence="1">The sequence shown here is derived from an EMBL/GenBank/DDBJ whole genome shotgun (WGS) entry which is preliminary data.</text>
</comment>
<gene>
    <name evidence="1" type="ORF">CJOHNSTONI_LOCUS1318</name>
</gene>
<dbReference type="OrthoDB" id="5866338at2759"/>
<dbReference type="AlphaFoldDB" id="A0A8J2LVV9"/>
<evidence type="ECO:0000313" key="2">
    <source>
        <dbReference type="Proteomes" id="UP000746747"/>
    </source>
</evidence>
<proteinExistence type="predicted"/>
<reference evidence="1" key="1">
    <citation type="submission" date="2021-09" db="EMBL/GenBank/DDBJ databases">
        <authorList>
            <consortium name="Pathogen Informatics"/>
        </authorList>
    </citation>
    <scope>NUCLEOTIDE SEQUENCE</scope>
</reference>
<protein>
    <submittedName>
        <fullName evidence="1">Uncharacterized protein</fullName>
    </submittedName>
</protein>
<dbReference type="Proteomes" id="UP000746747">
    <property type="component" value="Unassembled WGS sequence"/>
</dbReference>
<keyword evidence="2" id="KW-1185">Reference proteome</keyword>
<name>A0A8J2LVV9_9BILA</name>